<evidence type="ECO:0000313" key="1">
    <source>
        <dbReference type="EMBL" id="SVD62002.1"/>
    </source>
</evidence>
<accession>A0A382WT66</accession>
<reference evidence="1" key="1">
    <citation type="submission" date="2018-05" db="EMBL/GenBank/DDBJ databases">
        <authorList>
            <person name="Lanie J.A."/>
            <person name="Ng W.-L."/>
            <person name="Kazmierczak K.M."/>
            <person name="Andrzejewski T.M."/>
            <person name="Davidsen T.M."/>
            <person name="Wayne K.J."/>
            <person name="Tettelin H."/>
            <person name="Glass J.I."/>
            <person name="Rusch D."/>
            <person name="Podicherti R."/>
            <person name="Tsui H.-C.T."/>
            <person name="Winkler M.E."/>
        </authorList>
    </citation>
    <scope>NUCLEOTIDE SEQUENCE</scope>
</reference>
<sequence length="24" mass="2767">MEGSGYFMLSGGYKQSWEKGLKPW</sequence>
<organism evidence="1">
    <name type="scientific">marine metagenome</name>
    <dbReference type="NCBI Taxonomy" id="408172"/>
    <lineage>
        <taxon>unclassified sequences</taxon>
        <taxon>metagenomes</taxon>
        <taxon>ecological metagenomes</taxon>
    </lineage>
</organism>
<dbReference type="AlphaFoldDB" id="A0A382WT66"/>
<name>A0A382WT66_9ZZZZ</name>
<protein>
    <submittedName>
        <fullName evidence="1">Uncharacterized protein</fullName>
    </submittedName>
</protein>
<gene>
    <name evidence="1" type="ORF">METZ01_LOCUS414856</name>
</gene>
<proteinExistence type="predicted"/>
<dbReference type="EMBL" id="UINC01162312">
    <property type="protein sequence ID" value="SVD62002.1"/>
    <property type="molecule type" value="Genomic_DNA"/>
</dbReference>